<reference evidence="1 2" key="1">
    <citation type="submission" date="2017-07" db="EMBL/GenBank/DDBJ databases">
        <title>Isolation and whole genome analysis of endospore-forming bacteria from heroin.</title>
        <authorList>
            <person name="Kalinowski J."/>
            <person name="Ahrens B."/>
            <person name="Al-Dilaimi A."/>
            <person name="Winkler A."/>
            <person name="Wibberg D."/>
            <person name="Schleenbecker U."/>
            <person name="Ruckert C."/>
            <person name="Wolfel R."/>
            <person name="Grass G."/>
        </authorList>
    </citation>
    <scope>NUCLEOTIDE SEQUENCE [LARGE SCALE GENOMIC DNA]</scope>
    <source>
        <strain evidence="1 2">7537-G1</strain>
    </source>
</reference>
<dbReference type="EMBL" id="NPBY01000063">
    <property type="protein sequence ID" value="PAD73700.1"/>
    <property type="molecule type" value="Genomic_DNA"/>
</dbReference>
<dbReference type="AlphaFoldDB" id="A0A268EKP8"/>
<name>A0A268EKP8_9BACL</name>
<sequence length="87" mass="9622">MYSKILKRGITKKGLSLTQICFQLAKRDIMLDRGVLSKLQNGKVPPAKDNVNIALAEILGIDKNELRLAAARETIDPDLYELIKTAG</sequence>
<organism evidence="1 2">
    <name type="scientific">Paenibacillus campinasensis</name>
    <dbReference type="NCBI Taxonomy" id="66347"/>
    <lineage>
        <taxon>Bacteria</taxon>
        <taxon>Bacillati</taxon>
        <taxon>Bacillota</taxon>
        <taxon>Bacilli</taxon>
        <taxon>Bacillales</taxon>
        <taxon>Paenibacillaceae</taxon>
        <taxon>Paenibacillus</taxon>
    </lineage>
</organism>
<dbReference type="RefSeq" id="WP_095267114.1">
    <property type="nucleotide sequence ID" value="NZ_NPBY01000063.1"/>
</dbReference>
<evidence type="ECO:0000313" key="1">
    <source>
        <dbReference type="EMBL" id="PAD73700.1"/>
    </source>
</evidence>
<proteinExistence type="predicted"/>
<gene>
    <name evidence="1" type="ORF">CHH67_19895</name>
</gene>
<dbReference type="OrthoDB" id="2651434at2"/>
<comment type="caution">
    <text evidence="1">The sequence shown here is derived from an EMBL/GenBank/DDBJ whole genome shotgun (WGS) entry which is preliminary data.</text>
</comment>
<accession>A0A268EKP8</accession>
<protein>
    <recommendedName>
        <fullName evidence="3">XRE family transcriptional regulator</fullName>
    </recommendedName>
</protein>
<dbReference type="Proteomes" id="UP000215596">
    <property type="component" value="Unassembled WGS sequence"/>
</dbReference>
<evidence type="ECO:0008006" key="3">
    <source>
        <dbReference type="Google" id="ProtNLM"/>
    </source>
</evidence>
<evidence type="ECO:0000313" key="2">
    <source>
        <dbReference type="Proteomes" id="UP000215596"/>
    </source>
</evidence>